<keyword evidence="3" id="KW-1185">Reference proteome</keyword>
<sequence length="334" mass="36907">MPEPGYCEVQTVANGANAPVSSRDSAQLPTVETNRGIQAAHILMDTSPALCSKDVMEGISDSNLLHVEARKIGRRKKVPDWSRDGGDKFYLLIEDSEASSSGCNQCVGGGSTPSETESASSAEGSTVRPQRRHHQCLKTRSGSMGAVEPSLKWDYSGTRLMGLEKVSKLDPPPNIDGDVECPASSNSATGIDAKMLQMIYDTIRELQTETRAESRRARIATKYLQGEVCKVVRSCIEIEEKLRAMENRTAVVEADIEALKEQTETHAGQLTDIMWKLEDFEKRQRRNNLHFWGVEEGADESLDPVVRHRKTSLRPVSDRNGHETNAGSQKPKHF</sequence>
<dbReference type="AlphaFoldDB" id="A0AAV7L3X8"/>
<comment type="caution">
    <text evidence="2">The sequence shown here is derived from an EMBL/GenBank/DDBJ whole genome shotgun (WGS) entry which is preliminary data.</text>
</comment>
<evidence type="ECO:0000256" key="1">
    <source>
        <dbReference type="SAM" id="MobiDB-lite"/>
    </source>
</evidence>
<evidence type="ECO:0000313" key="2">
    <source>
        <dbReference type="EMBL" id="KAJ1082415.1"/>
    </source>
</evidence>
<protein>
    <submittedName>
        <fullName evidence="2">Uncharacterized protein</fullName>
    </submittedName>
</protein>
<organism evidence="2 3">
    <name type="scientific">Pleurodeles waltl</name>
    <name type="common">Iberian ribbed newt</name>
    <dbReference type="NCBI Taxonomy" id="8319"/>
    <lineage>
        <taxon>Eukaryota</taxon>
        <taxon>Metazoa</taxon>
        <taxon>Chordata</taxon>
        <taxon>Craniata</taxon>
        <taxon>Vertebrata</taxon>
        <taxon>Euteleostomi</taxon>
        <taxon>Amphibia</taxon>
        <taxon>Batrachia</taxon>
        <taxon>Caudata</taxon>
        <taxon>Salamandroidea</taxon>
        <taxon>Salamandridae</taxon>
        <taxon>Pleurodelinae</taxon>
        <taxon>Pleurodeles</taxon>
    </lineage>
</organism>
<reference evidence="2" key="1">
    <citation type="journal article" date="2022" name="bioRxiv">
        <title>Sequencing and chromosome-scale assembly of the giantPleurodeles waltlgenome.</title>
        <authorList>
            <person name="Brown T."/>
            <person name="Elewa A."/>
            <person name="Iarovenko S."/>
            <person name="Subramanian E."/>
            <person name="Araus A.J."/>
            <person name="Petzold A."/>
            <person name="Susuki M."/>
            <person name="Suzuki K.-i.T."/>
            <person name="Hayashi T."/>
            <person name="Toyoda A."/>
            <person name="Oliveira C."/>
            <person name="Osipova E."/>
            <person name="Leigh N.D."/>
            <person name="Simon A."/>
            <person name="Yun M.H."/>
        </authorList>
    </citation>
    <scope>NUCLEOTIDE SEQUENCE</scope>
    <source>
        <strain evidence="2">20211129_DDA</strain>
        <tissue evidence="2">Liver</tissue>
    </source>
</reference>
<dbReference type="Proteomes" id="UP001066276">
    <property type="component" value="Chromosome 12"/>
</dbReference>
<name>A0AAV7L3X8_PLEWA</name>
<feature type="region of interest" description="Disordered" evidence="1">
    <location>
        <begin position="99"/>
        <end position="141"/>
    </location>
</feature>
<feature type="compositionally biased region" description="Low complexity" evidence="1">
    <location>
        <begin position="112"/>
        <end position="126"/>
    </location>
</feature>
<proteinExistence type="predicted"/>
<feature type="region of interest" description="Disordered" evidence="1">
    <location>
        <begin position="167"/>
        <end position="186"/>
    </location>
</feature>
<evidence type="ECO:0000313" key="3">
    <source>
        <dbReference type="Proteomes" id="UP001066276"/>
    </source>
</evidence>
<dbReference type="EMBL" id="JANPWB010000016">
    <property type="protein sequence ID" value="KAJ1082415.1"/>
    <property type="molecule type" value="Genomic_DNA"/>
</dbReference>
<accession>A0AAV7L3X8</accession>
<gene>
    <name evidence="2" type="ORF">NDU88_002583</name>
</gene>
<feature type="region of interest" description="Disordered" evidence="1">
    <location>
        <begin position="303"/>
        <end position="334"/>
    </location>
</feature>